<feature type="compositionally biased region" description="Basic and acidic residues" evidence="1">
    <location>
        <begin position="313"/>
        <end position="326"/>
    </location>
</feature>
<feature type="compositionally biased region" description="Polar residues" evidence="1">
    <location>
        <begin position="383"/>
        <end position="394"/>
    </location>
</feature>
<evidence type="ECO:0000256" key="1">
    <source>
        <dbReference type="SAM" id="MobiDB-lite"/>
    </source>
</evidence>
<feature type="region of interest" description="Disordered" evidence="1">
    <location>
        <begin position="214"/>
        <end position="258"/>
    </location>
</feature>
<reference evidence="2 3" key="1">
    <citation type="submission" date="2024-01" db="EMBL/GenBank/DDBJ databases">
        <title>A draft genome for the cacao thread blight pathogen Marasmiellus scandens.</title>
        <authorList>
            <person name="Baruah I.K."/>
            <person name="Leung J."/>
            <person name="Bukari Y."/>
            <person name="Amoako-Attah I."/>
            <person name="Meinhardt L.W."/>
            <person name="Bailey B.A."/>
            <person name="Cohen S.P."/>
        </authorList>
    </citation>
    <scope>NUCLEOTIDE SEQUENCE [LARGE SCALE GENOMIC DNA]</scope>
    <source>
        <strain evidence="2 3">GH-19</strain>
    </source>
</reference>
<proteinExistence type="predicted"/>
<keyword evidence="3" id="KW-1185">Reference proteome</keyword>
<dbReference type="InterPro" id="IPR027267">
    <property type="entry name" value="AH/BAR_dom_sf"/>
</dbReference>
<evidence type="ECO:0000313" key="3">
    <source>
        <dbReference type="Proteomes" id="UP001498398"/>
    </source>
</evidence>
<dbReference type="EMBL" id="JBANRG010000028">
    <property type="protein sequence ID" value="KAK7452719.1"/>
    <property type="molecule type" value="Genomic_DNA"/>
</dbReference>
<dbReference type="Proteomes" id="UP001498398">
    <property type="component" value="Unassembled WGS sequence"/>
</dbReference>
<gene>
    <name evidence="2" type="ORF">VKT23_012120</name>
</gene>
<sequence length="452" mass="48638">MVHRPSDSRLLNNLISHEKDYSKSLSSLLSSSHASYTSLTAYAASSPPPASQVILAVAGTLLHADEAFRAYARAVDEWRAKLQELKDLEDEVGNVMRDREILVTRLLKASSKAASKHQPSSSSGSYDTTPMTPASTSTLSLSSTTSSNTKLQAAQAELQACEAHLAMKEQELERTRTSAVREGLRVRFRALAECGARWVEVGKEVEVVLGVSGEYPNRGETTSPRPSSDISHTTMSSIAPSQSASQVGVASPGPAQLVLGQNDLDMPVLPASPQLGLPLSIPLPSSPGPQPPRKHILPHRITEESLSASPSPEPKHQPESSQRAEKEEEEEEGAGSSAEEDEESKQHQVRIVENPKFAPSTTSFSKSSTSSSTVKGRPRAKSESVTSFSRQNPNSSSPLKSSLGLQLSSSVSHMGKVVIIMLQPTFNIIYDVKSLSYDFDRCTEYESGATLS</sequence>
<dbReference type="PANTHER" id="PTHR31962:SF1">
    <property type="entry name" value="SPHINGOLIPID LONG CHAIN BASE-RESPONSIVE PROTEIN PIL1"/>
    <property type="match status" value="1"/>
</dbReference>
<dbReference type="InterPro" id="IPR028245">
    <property type="entry name" value="PIL1/LSP1"/>
</dbReference>
<organism evidence="2 3">
    <name type="scientific">Marasmiellus scandens</name>
    <dbReference type="NCBI Taxonomy" id="2682957"/>
    <lineage>
        <taxon>Eukaryota</taxon>
        <taxon>Fungi</taxon>
        <taxon>Dikarya</taxon>
        <taxon>Basidiomycota</taxon>
        <taxon>Agaricomycotina</taxon>
        <taxon>Agaricomycetes</taxon>
        <taxon>Agaricomycetidae</taxon>
        <taxon>Agaricales</taxon>
        <taxon>Marasmiineae</taxon>
        <taxon>Omphalotaceae</taxon>
        <taxon>Marasmiellus</taxon>
    </lineage>
</organism>
<comment type="caution">
    <text evidence="2">The sequence shown here is derived from an EMBL/GenBank/DDBJ whole genome shotgun (WGS) entry which is preliminary data.</text>
</comment>
<evidence type="ECO:0000313" key="2">
    <source>
        <dbReference type="EMBL" id="KAK7452719.1"/>
    </source>
</evidence>
<accession>A0ABR1JBZ8</accession>
<protein>
    <submittedName>
        <fullName evidence="2">Uncharacterized protein</fullName>
    </submittedName>
</protein>
<feature type="compositionally biased region" description="Low complexity" evidence="1">
    <location>
        <begin position="360"/>
        <end position="373"/>
    </location>
</feature>
<feature type="region of interest" description="Disordered" evidence="1">
    <location>
        <begin position="113"/>
        <end position="148"/>
    </location>
</feature>
<feature type="compositionally biased region" description="Polar residues" evidence="1">
    <location>
        <begin position="219"/>
        <end position="248"/>
    </location>
</feature>
<dbReference type="Gene3D" id="1.20.1270.60">
    <property type="entry name" value="Arfaptin homology (AH) domain/BAR domain"/>
    <property type="match status" value="1"/>
</dbReference>
<feature type="compositionally biased region" description="Acidic residues" evidence="1">
    <location>
        <begin position="327"/>
        <end position="343"/>
    </location>
</feature>
<feature type="compositionally biased region" description="Polar residues" evidence="1">
    <location>
        <begin position="117"/>
        <end position="127"/>
    </location>
</feature>
<feature type="region of interest" description="Disordered" evidence="1">
    <location>
        <begin position="304"/>
        <end position="403"/>
    </location>
</feature>
<name>A0ABR1JBZ8_9AGAR</name>
<dbReference type="PANTHER" id="PTHR31962">
    <property type="entry name" value="SPHINGOLIPID LONG CHAIN BASE-RESPONSIVE PROTEIN PIL1"/>
    <property type="match status" value="1"/>
</dbReference>
<feature type="compositionally biased region" description="Low complexity" evidence="1">
    <location>
        <begin position="128"/>
        <end position="148"/>
    </location>
</feature>